<dbReference type="EMBL" id="AZGO01000012">
    <property type="protein sequence ID" value="KRM37759.1"/>
    <property type="molecule type" value="Genomic_DNA"/>
</dbReference>
<keyword evidence="7 9" id="KW-0704">Schiff base</keyword>
<evidence type="ECO:0000313" key="10">
    <source>
        <dbReference type="EMBL" id="KRM37759.1"/>
    </source>
</evidence>
<evidence type="ECO:0000256" key="4">
    <source>
        <dbReference type="ARBA" id="ARBA00022490"/>
    </source>
</evidence>
<gene>
    <name evidence="9" type="primary">tal</name>
    <name evidence="10" type="ORF">FD34_GL001037</name>
</gene>
<dbReference type="GO" id="GO:0005975">
    <property type="term" value="P:carbohydrate metabolic process"/>
    <property type="evidence" value="ECO:0007669"/>
    <property type="project" value="InterPro"/>
</dbReference>
<dbReference type="FunFam" id="3.20.20.70:FF:000018">
    <property type="entry name" value="Probable transaldolase"/>
    <property type="match status" value="1"/>
</dbReference>
<dbReference type="Proteomes" id="UP000051085">
    <property type="component" value="Unassembled WGS sequence"/>
</dbReference>
<dbReference type="InterPro" id="IPR001585">
    <property type="entry name" value="TAL/FSA"/>
</dbReference>
<dbReference type="PROSITE" id="PS00958">
    <property type="entry name" value="TRANSALDOLASE_2"/>
    <property type="match status" value="1"/>
</dbReference>
<dbReference type="InterPro" id="IPR013785">
    <property type="entry name" value="Aldolase_TIM"/>
</dbReference>
<comment type="function">
    <text evidence="9">Transaldolase is important for the balance of metabolites in the pentose-phosphate pathway.</text>
</comment>
<feature type="active site" description="Schiff-base intermediate with substrate" evidence="9">
    <location>
        <position position="90"/>
    </location>
</feature>
<dbReference type="GO" id="GO:0005737">
    <property type="term" value="C:cytoplasm"/>
    <property type="evidence" value="ECO:0007669"/>
    <property type="project" value="UniProtKB-SubCell"/>
</dbReference>
<dbReference type="GO" id="GO:0016832">
    <property type="term" value="F:aldehyde-lyase activity"/>
    <property type="evidence" value="ECO:0007669"/>
    <property type="project" value="InterPro"/>
</dbReference>
<keyword evidence="5 9" id="KW-0808">Transferase</keyword>
<dbReference type="Gene3D" id="3.20.20.70">
    <property type="entry name" value="Aldolase class I"/>
    <property type="match status" value="1"/>
</dbReference>
<evidence type="ECO:0000313" key="11">
    <source>
        <dbReference type="Proteomes" id="UP000051085"/>
    </source>
</evidence>
<dbReference type="Pfam" id="PF00923">
    <property type="entry name" value="TAL_FSA"/>
    <property type="match status" value="1"/>
</dbReference>
<evidence type="ECO:0000256" key="7">
    <source>
        <dbReference type="ARBA" id="ARBA00023270"/>
    </source>
</evidence>
<name>A0A922PW46_9LACO</name>
<comment type="caution">
    <text evidence="10">The sequence shown here is derived from an EMBL/GenBank/DDBJ whole genome shotgun (WGS) entry which is preliminary data.</text>
</comment>
<proteinExistence type="inferred from homology"/>
<protein>
    <recommendedName>
        <fullName evidence="9">Probable transaldolase</fullName>
        <ecNumber evidence="9">2.2.1.2</ecNumber>
    </recommendedName>
</protein>
<evidence type="ECO:0000256" key="8">
    <source>
        <dbReference type="ARBA" id="ARBA00048810"/>
    </source>
</evidence>
<evidence type="ECO:0000256" key="1">
    <source>
        <dbReference type="ARBA" id="ARBA00004496"/>
    </source>
</evidence>
<dbReference type="PROSITE" id="PS01054">
    <property type="entry name" value="TRANSALDOLASE_1"/>
    <property type="match status" value="1"/>
</dbReference>
<dbReference type="HAMAP" id="MF_00494">
    <property type="entry name" value="Transaldolase_3b"/>
    <property type="match status" value="1"/>
</dbReference>
<dbReference type="InterPro" id="IPR033919">
    <property type="entry name" value="TSA/FSA_arc/bac"/>
</dbReference>
<comment type="catalytic activity">
    <reaction evidence="8 9">
        <text>D-sedoheptulose 7-phosphate + D-glyceraldehyde 3-phosphate = D-erythrose 4-phosphate + beta-D-fructose 6-phosphate</text>
        <dbReference type="Rhea" id="RHEA:17053"/>
        <dbReference type="ChEBI" id="CHEBI:16897"/>
        <dbReference type="ChEBI" id="CHEBI:57483"/>
        <dbReference type="ChEBI" id="CHEBI:57634"/>
        <dbReference type="ChEBI" id="CHEBI:59776"/>
        <dbReference type="EC" id="2.2.1.2"/>
    </reaction>
</comment>
<reference evidence="10 11" key="1">
    <citation type="journal article" date="2015" name="Genome Announc.">
        <title>Expanding the biotechnology potential of lactobacilli through comparative genomics of 213 strains and associated genera.</title>
        <authorList>
            <person name="Sun Z."/>
            <person name="Harris H.M."/>
            <person name="McCann A."/>
            <person name="Guo C."/>
            <person name="Argimon S."/>
            <person name="Zhang W."/>
            <person name="Yang X."/>
            <person name="Jeffery I.B."/>
            <person name="Cooney J.C."/>
            <person name="Kagawa T.F."/>
            <person name="Liu W."/>
            <person name="Song Y."/>
            <person name="Salvetti E."/>
            <person name="Wrobel A."/>
            <person name="Rasinkangas P."/>
            <person name="Parkhill J."/>
            <person name="Rea M.C."/>
            <person name="O'Sullivan O."/>
            <person name="Ritari J."/>
            <person name="Douillard F.P."/>
            <person name="Paul Ross R."/>
            <person name="Yang R."/>
            <person name="Briner A.E."/>
            <person name="Felis G.E."/>
            <person name="de Vos W.M."/>
            <person name="Barrangou R."/>
            <person name="Klaenhammer T.R."/>
            <person name="Caufield P.W."/>
            <person name="Cui Y."/>
            <person name="Zhang H."/>
            <person name="O'Toole P.W."/>
        </authorList>
    </citation>
    <scope>NUCLEOTIDE SEQUENCE [LARGE SCALE GENOMIC DNA]</scope>
    <source>
        <strain evidence="10 11">DSM 8475</strain>
    </source>
</reference>
<dbReference type="EC" id="2.2.1.2" evidence="9"/>
<accession>A0A922PW46</accession>
<dbReference type="InterPro" id="IPR004731">
    <property type="entry name" value="Transaldolase_3B/F6P_aldolase"/>
</dbReference>
<evidence type="ECO:0000256" key="9">
    <source>
        <dbReference type="HAMAP-Rule" id="MF_00494"/>
    </source>
</evidence>
<evidence type="ECO:0000256" key="2">
    <source>
        <dbReference type="ARBA" id="ARBA00004857"/>
    </source>
</evidence>
<evidence type="ECO:0000256" key="3">
    <source>
        <dbReference type="ARBA" id="ARBA00005740"/>
    </source>
</evidence>
<dbReference type="InterPro" id="IPR018225">
    <property type="entry name" value="Transaldolase_AS"/>
</dbReference>
<sequence>MIEEIITMKIFADTANVEDIKKVNELGIIDGVTTNPTLVAREGKDWESVEKQICAIVDGPVSAEVTADRAPEMFDQARALSKWADNIVVKIPMTAEGLKAVKVLSKEGIKTNVTLVFSAMQGMLAAKAGATYVSPFLGRLDDIGASGIELVEKLRQIFDNYGYQTEIIAASIRNYQHVEQVALAGCDIATVPAKILVKLWEHPLTDKGLAAFERDWAEFERLQK</sequence>
<dbReference type="NCBIfam" id="TIGR00875">
    <property type="entry name" value="fsa_talC_mipB"/>
    <property type="match status" value="1"/>
</dbReference>
<dbReference type="PANTHER" id="PTHR10683:SF36">
    <property type="entry name" value="TRANSALDOLASE"/>
    <property type="match status" value="1"/>
</dbReference>
<keyword evidence="4 9" id="KW-0963">Cytoplasm</keyword>
<dbReference type="AlphaFoldDB" id="A0A922PW46"/>
<dbReference type="SUPFAM" id="SSF51569">
    <property type="entry name" value="Aldolase"/>
    <property type="match status" value="1"/>
</dbReference>
<dbReference type="CDD" id="cd00956">
    <property type="entry name" value="Transaldolase_FSA"/>
    <property type="match status" value="1"/>
</dbReference>
<organism evidence="10 11">
    <name type="scientific">Limosilactobacillus pontis DSM 8475</name>
    <dbReference type="NCBI Taxonomy" id="1423794"/>
    <lineage>
        <taxon>Bacteria</taxon>
        <taxon>Bacillati</taxon>
        <taxon>Bacillota</taxon>
        <taxon>Bacilli</taxon>
        <taxon>Lactobacillales</taxon>
        <taxon>Lactobacillaceae</taxon>
        <taxon>Limosilactobacillus</taxon>
    </lineage>
</organism>
<comment type="pathway">
    <text evidence="2 9">Carbohydrate degradation; pentose phosphate pathway; D-glyceraldehyde 3-phosphate and beta-D-fructose 6-phosphate from D-ribose 5-phosphate and D-xylulose 5-phosphate (non-oxidative stage): step 2/3.</text>
</comment>
<evidence type="ECO:0000256" key="5">
    <source>
        <dbReference type="ARBA" id="ARBA00022679"/>
    </source>
</evidence>
<evidence type="ECO:0000256" key="6">
    <source>
        <dbReference type="ARBA" id="ARBA00023126"/>
    </source>
</evidence>
<keyword evidence="6 9" id="KW-0570">Pentose shunt</keyword>
<dbReference type="PANTHER" id="PTHR10683">
    <property type="entry name" value="TRANSALDOLASE"/>
    <property type="match status" value="1"/>
</dbReference>
<comment type="subcellular location">
    <subcellularLocation>
        <location evidence="1 9">Cytoplasm</location>
    </subcellularLocation>
</comment>
<dbReference type="InterPro" id="IPR022999">
    <property type="entry name" value="Transaldolase_3B"/>
</dbReference>
<dbReference type="GO" id="GO:0006098">
    <property type="term" value="P:pentose-phosphate shunt"/>
    <property type="evidence" value="ECO:0007669"/>
    <property type="project" value="UniProtKB-UniRule"/>
</dbReference>
<dbReference type="GO" id="GO:0004801">
    <property type="term" value="F:transaldolase activity"/>
    <property type="evidence" value="ECO:0007669"/>
    <property type="project" value="UniProtKB-UniRule"/>
</dbReference>
<comment type="similarity">
    <text evidence="3 9">Belongs to the transaldolase family. Type 3B subfamily.</text>
</comment>